<keyword evidence="3 9" id="KW-0963">Cytoplasm</keyword>
<dbReference type="EC" id="6.3.2.9" evidence="9"/>
<evidence type="ECO:0000313" key="13">
    <source>
        <dbReference type="Proteomes" id="UP001168537"/>
    </source>
</evidence>
<protein>
    <recommendedName>
        <fullName evidence="9">UDP-N-acetylmuramoylalanine--D-glutamate ligase</fullName>
        <ecNumber evidence="9">6.3.2.9</ecNumber>
    </recommendedName>
    <alternativeName>
        <fullName evidence="9">D-glutamic acid-adding enzyme</fullName>
    </alternativeName>
    <alternativeName>
        <fullName evidence="9">UDP-N-acetylmuramoyl-L-alanyl-D-glutamate synthetase</fullName>
    </alternativeName>
</protein>
<dbReference type="SUPFAM" id="SSF53244">
    <property type="entry name" value="MurD-like peptide ligases, peptide-binding domain"/>
    <property type="match status" value="1"/>
</dbReference>
<dbReference type="InterPro" id="IPR036615">
    <property type="entry name" value="Mur_ligase_C_dom_sf"/>
</dbReference>
<dbReference type="Gene3D" id="3.90.190.20">
    <property type="entry name" value="Mur ligase, C-terminal domain"/>
    <property type="match status" value="1"/>
</dbReference>
<evidence type="ECO:0000256" key="3">
    <source>
        <dbReference type="ARBA" id="ARBA00022490"/>
    </source>
</evidence>
<comment type="caution">
    <text evidence="12">The sequence shown here is derived from an EMBL/GenBank/DDBJ whole genome shotgun (WGS) entry which is preliminary data.</text>
</comment>
<dbReference type="PROSITE" id="PS01011">
    <property type="entry name" value="FOLYLPOLYGLU_SYNT_1"/>
    <property type="match status" value="1"/>
</dbReference>
<keyword evidence="9" id="KW-0961">Cell wall biogenesis/degradation</keyword>
<comment type="subcellular location">
    <subcellularLocation>
        <location evidence="1 9">Cytoplasm</location>
    </subcellularLocation>
</comment>
<gene>
    <name evidence="9 12" type="primary">murD</name>
    <name evidence="12" type="ORF">QWY29_15760</name>
</gene>
<dbReference type="HAMAP" id="MF_00639">
    <property type="entry name" value="MurD"/>
    <property type="match status" value="1"/>
</dbReference>
<dbReference type="Pfam" id="PF08245">
    <property type="entry name" value="Mur_ligase_M"/>
    <property type="match status" value="1"/>
</dbReference>
<name>A0ABT8EXL1_9ACTN</name>
<dbReference type="InterPro" id="IPR018109">
    <property type="entry name" value="Folylpolyglutamate_synth_CS"/>
</dbReference>
<dbReference type="SUPFAM" id="SSF51984">
    <property type="entry name" value="MurCD N-terminal domain"/>
    <property type="match status" value="1"/>
</dbReference>
<evidence type="ECO:0000256" key="7">
    <source>
        <dbReference type="ARBA" id="ARBA00022840"/>
    </source>
</evidence>
<evidence type="ECO:0000256" key="2">
    <source>
        <dbReference type="ARBA" id="ARBA00004752"/>
    </source>
</evidence>
<evidence type="ECO:0000259" key="11">
    <source>
        <dbReference type="Pfam" id="PF08245"/>
    </source>
</evidence>
<keyword evidence="9" id="KW-0133">Cell shape</keyword>
<evidence type="ECO:0000256" key="9">
    <source>
        <dbReference type="HAMAP-Rule" id="MF_00639"/>
    </source>
</evidence>
<dbReference type="RefSeq" id="WP_300961966.1">
    <property type="nucleotide sequence ID" value="NZ_JAUHJR010000007.1"/>
</dbReference>
<dbReference type="PANTHER" id="PTHR43692">
    <property type="entry name" value="UDP-N-ACETYLMURAMOYLALANINE--D-GLUTAMATE LIGASE"/>
    <property type="match status" value="1"/>
</dbReference>
<organism evidence="12 13">
    <name type="scientific">Nocardioides abyssi</name>
    <dbReference type="NCBI Taxonomy" id="3058370"/>
    <lineage>
        <taxon>Bacteria</taxon>
        <taxon>Bacillati</taxon>
        <taxon>Actinomycetota</taxon>
        <taxon>Actinomycetes</taxon>
        <taxon>Propionibacteriales</taxon>
        <taxon>Nocardioidaceae</taxon>
        <taxon>Nocardioides</taxon>
    </lineage>
</organism>
<dbReference type="EMBL" id="JAUHJR010000007">
    <property type="protein sequence ID" value="MDN4162824.1"/>
    <property type="molecule type" value="Genomic_DNA"/>
</dbReference>
<dbReference type="Gene3D" id="3.40.50.720">
    <property type="entry name" value="NAD(P)-binding Rossmann-like Domain"/>
    <property type="match status" value="1"/>
</dbReference>
<dbReference type="GO" id="GO:0008764">
    <property type="term" value="F:UDP-N-acetylmuramoylalanine-D-glutamate ligase activity"/>
    <property type="evidence" value="ECO:0007669"/>
    <property type="project" value="UniProtKB-EC"/>
</dbReference>
<evidence type="ECO:0000313" key="12">
    <source>
        <dbReference type="EMBL" id="MDN4162824.1"/>
    </source>
</evidence>
<dbReference type="InterPro" id="IPR005762">
    <property type="entry name" value="MurD"/>
</dbReference>
<evidence type="ECO:0000256" key="1">
    <source>
        <dbReference type="ARBA" id="ARBA00004496"/>
    </source>
</evidence>
<comment type="catalytic activity">
    <reaction evidence="9">
        <text>UDP-N-acetyl-alpha-D-muramoyl-L-alanine + D-glutamate + ATP = UDP-N-acetyl-alpha-D-muramoyl-L-alanyl-D-glutamate + ADP + phosphate + H(+)</text>
        <dbReference type="Rhea" id="RHEA:16429"/>
        <dbReference type="ChEBI" id="CHEBI:15378"/>
        <dbReference type="ChEBI" id="CHEBI:29986"/>
        <dbReference type="ChEBI" id="CHEBI:30616"/>
        <dbReference type="ChEBI" id="CHEBI:43474"/>
        <dbReference type="ChEBI" id="CHEBI:83898"/>
        <dbReference type="ChEBI" id="CHEBI:83900"/>
        <dbReference type="ChEBI" id="CHEBI:456216"/>
        <dbReference type="EC" id="6.3.2.9"/>
    </reaction>
</comment>
<accession>A0ABT8EXL1</accession>
<evidence type="ECO:0000256" key="8">
    <source>
        <dbReference type="ARBA" id="ARBA00023306"/>
    </source>
</evidence>
<comment type="pathway">
    <text evidence="2 9">Cell wall biogenesis; peptidoglycan biosynthesis.</text>
</comment>
<proteinExistence type="inferred from homology"/>
<feature type="binding site" evidence="9">
    <location>
        <begin position="111"/>
        <end position="117"/>
    </location>
    <ligand>
        <name>ATP</name>
        <dbReference type="ChEBI" id="CHEBI:30616"/>
    </ligand>
</feature>
<dbReference type="SUPFAM" id="SSF53623">
    <property type="entry name" value="MurD-like peptide ligases, catalytic domain"/>
    <property type="match status" value="1"/>
</dbReference>
<reference evidence="12" key="1">
    <citation type="submission" date="2023-06" db="EMBL/GenBank/DDBJ databases">
        <title>Draft genome sequence of Nocardioides sp. SOB72.</title>
        <authorList>
            <person name="Zhang G."/>
        </authorList>
    </citation>
    <scope>NUCLEOTIDE SEQUENCE</scope>
    <source>
        <strain evidence="12">SOB72</strain>
    </source>
</reference>
<keyword evidence="8 9" id="KW-0131">Cell cycle</keyword>
<dbReference type="InterPro" id="IPR013221">
    <property type="entry name" value="Mur_ligase_cen"/>
</dbReference>
<sequence length="474" mass="48293">MRFEDLAGRTVVVWGAGREGRAALAELTARGLHPTVALTGDGVVPDDLASQAVTGEAALERLAAADVVVKSPGVPHTAPEYLHLRERGVPVTSLTDLWLHDNGARTVAVTGTKGKSTTASLVRHLLAGLGVDAALVGNGGVPVTAGDRPDAAYAVAEVSSYQAADLTCSPRVAVVTSLYAEHLPWHGGYEQYVADKLTLVAHGPETVVVPDVAGEVARLVAARLGPATRLLDPAALGLVVTDDGLSWQDAGDLRADEVALRGRHNLANLALALAAVDTLVGESTAGPDRGRLLAAARTFAPLAHRLEQVPSGDGRAWVDDSLATAPESVVAALETYAATPVVLLAGGADRGLSFAPLVDYLARRDPAARVATIAVGPAGARLARELDDVRLAPDFATALAWAGSTADTVGAEVVLLSPGAPSFDEFASFEERSTAFRAAAAVSGAGGGPASGPPGRHAGRTSPAAGRRTPSPPA</sequence>
<comment type="similarity">
    <text evidence="9">Belongs to the MurCDEF family.</text>
</comment>
<keyword evidence="5 9" id="KW-0132">Cell division</keyword>
<comment type="function">
    <text evidence="9">Cell wall formation. Catalyzes the addition of glutamate to the nucleotide precursor UDP-N-acetylmuramoyl-L-alanine (UMA).</text>
</comment>
<dbReference type="PANTHER" id="PTHR43692:SF1">
    <property type="entry name" value="UDP-N-ACETYLMURAMOYLALANINE--D-GLUTAMATE LIGASE"/>
    <property type="match status" value="1"/>
</dbReference>
<keyword evidence="9" id="KW-0573">Peptidoglycan synthesis</keyword>
<dbReference type="Gene3D" id="3.40.1190.10">
    <property type="entry name" value="Mur-like, catalytic domain"/>
    <property type="match status" value="1"/>
</dbReference>
<evidence type="ECO:0000256" key="5">
    <source>
        <dbReference type="ARBA" id="ARBA00022618"/>
    </source>
</evidence>
<feature type="region of interest" description="Disordered" evidence="10">
    <location>
        <begin position="441"/>
        <end position="474"/>
    </location>
</feature>
<keyword evidence="13" id="KW-1185">Reference proteome</keyword>
<keyword evidence="7 9" id="KW-0067">ATP-binding</keyword>
<keyword evidence="4 9" id="KW-0436">Ligase</keyword>
<dbReference type="Proteomes" id="UP001168537">
    <property type="component" value="Unassembled WGS sequence"/>
</dbReference>
<evidence type="ECO:0000256" key="10">
    <source>
        <dbReference type="SAM" id="MobiDB-lite"/>
    </source>
</evidence>
<evidence type="ECO:0000256" key="6">
    <source>
        <dbReference type="ARBA" id="ARBA00022741"/>
    </source>
</evidence>
<dbReference type="NCBIfam" id="TIGR01087">
    <property type="entry name" value="murD"/>
    <property type="match status" value="1"/>
</dbReference>
<keyword evidence="6 9" id="KW-0547">Nucleotide-binding</keyword>
<evidence type="ECO:0000256" key="4">
    <source>
        <dbReference type="ARBA" id="ARBA00022598"/>
    </source>
</evidence>
<dbReference type="InterPro" id="IPR036565">
    <property type="entry name" value="Mur-like_cat_sf"/>
</dbReference>
<feature type="domain" description="Mur ligase central" evidence="11">
    <location>
        <begin position="109"/>
        <end position="276"/>
    </location>
</feature>